<organism evidence="2 3">
    <name type="scientific">Macaca fascicularis</name>
    <name type="common">Crab-eating macaque</name>
    <name type="synonym">Cynomolgus monkey</name>
    <dbReference type="NCBI Taxonomy" id="9541"/>
    <lineage>
        <taxon>Eukaryota</taxon>
        <taxon>Metazoa</taxon>
        <taxon>Chordata</taxon>
        <taxon>Craniata</taxon>
        <taxon>Vertebrata</taxon>
        <taxon>Euteleostomi</taxon>
        <taxon>Mammalia</taxon>
        <taxon>Eutheria</taxon>
        <taxon>Euarchontoglires</taxon>
        <taxon>Primates</taxon>
        <taxon>Haplorrhini</taxon>
        <taxon>Catarrhini</taxon>
        <taxon>Cercopithecidae</taxon>
        <taxon>Cercopithecinae</taxon>
        <taxon>Macaca</taxon>
    </lineage>
</organism>
<proteinExistence type="predicted"/>
<dbReference type="Ensembl" id="ENSMFAT00000075726.1">
    <property type="protein sequence ID" value="ENSMFAP00000063739.1"/>
    <property type="gene ID" value="ENSMFAG00000059108.1"/>
</dbReference>
<reference evidence="2" key="3">
    <citation type="submission" date="2025-09" db="UniProtKB">
        <authorList>
            <consortium name="Ensembl"/>
        </authorList>
    </citation>
    <scope>IDENTIFICATION</scope>
</reference>
<protein>
    <submittedName>
        <fullName evidence="2">Uncharacterized protein</fullName>
    </submittedName>
</protein>
<accession>A0A7N9DH59</accession>
<reference evidence="2 3" key="1">
    <citation type="submission" date="2013-03" db="EMBL/GenBank/DDBJ databases">
        <authorList>
            <person name="Warren W."/>
            <person name="Wilson R.K."/>
        </authorList>
    </citation>
    <scope>NUCLEOTIDE SEQUENCE</scope>
</reference>
<name>A0A7N9DH59_MACFA</name>
<keyword evidence="1" id="KW-0812">Transmembrane</keyword>
<feature type="transmembrane region" description="Helical" evidence="1">
    <location>
        <begin position="86"/>
        <end position="106"/>
    </location>
</feature>
<sequence>MILAHCNLCLPSSSDSPASASQVAGITGARDHTWLIFVFSVETMFHHVGQAGLKLLTSGDLPALASQSARITGLSHHARPDFFFNYTYFAVYLVVALGLTTCIFTYDSLI</sequence>
<dbReference type="PANTHER" id="PTHR12138">
    <property type="entry name" value="PRIMATE-EXPANDED PROTEIN FAMILY"/>
    <property type="match status" value="1"/>
</dbReference>
<dbReference type="PRINTS" id="PR02045">
    <property type="entry name" value="F138DOMAIN"/>
</dbReference>
<reference evidence="2" key="2">
    <citation type="submission" date="2025-08" db="UniProtKB">
        <authorList>
            <consortium name="Ensembl"/>
        </authorList>
    </citation>
    <scope>IDENTIFICATION</scope>
</reference>
<dbReference type="Proteomes" id="UP000233100">
    <property type="component" value="Chromosome 15"/>
</dbReference>
<dbReference type="AlphaFoldDB" id="A0A7N9DH59"/>
<evidence type="ECO:0000313" key="3">
    <source>
        <dbReference type="Proteomes" id="UP000233100"/>
    </source>
</evidence>
<keyword evidence="1" id="KW-1133">Transmembrane helix</keyword>
<dbReference type="PANTHER" id="PTHR12138:SF162">
    <property type="entry name" value="CHROMOSOME UNDETERMINED SCAFFOLD_275, WHOLE GENOME SHOTGUN SEQUENCE"/>
    <property type="match status" value="1"/>
</dbReference>
<evidence type="ECO:0000256" key="1">
    <source>
        <dbReference type="SAM" id="Phobius"/>
    </source>
</evidence>
<dbReference type="GeneTree" id="ENSGT01120000271815"/>
<evidence type="ECO:0000313" key="2">
    <source>
        <dbReference type="Ensembl" id="ENSMFAP00000063739.1"/>
    </source>
</evidence>
<keyword evidence="1" id="KW-0472">Membrane</keyword>
<keyword evidence="3" id="KW-1185">Reference proteome</keyword>